<evidence type="ECO:0008006" key="3">
    <source>
        <dbReference type="Google" id="ProtNLM"/>
    </source>
</evidence>
<dbReference type="AlphaFoldDB" id="A0A1D1VBF0"/>
<gene>
    <name evidence="1" type="primary">RvY_10034-1</name>
    <name evidence="1" type="synonym">RvY_10034.1</name>
    <name evidence="1" type="ORF">RvY_10034</name>
</gene>
<dbReference type="Proteomes" id="UP000186922">
    <property type="component" value="Unassembled WGS sequence"/>
</dbReference>
<keyword evidence="2" id="KW-1185">Reference proteome</keyword>
<dbReference type="SUPFAM" id="SSF52047">
    <property type="entry name" value="RNI-like"/>
    <property type="match status" value="1"/>
</dbReference>
<protein>
    <recommendedName>
        <fullName evidence="3">F-box domain-containing protein</fullName>
    </recommendedName>
</protein>
<evidence type="ECO:0000313" key="2">
    <source>
        <dbReference type="Proteomes" id="UP000186922"/>
    </source>
</evidence>
<comment type="caution">
    <text evidence="1">The sequence shown here is derived from an EMBL/GenBank/DDBJ whole genome shotgun (WGS) entry which is preliminary data.</text>
</comment>
<reference evidence="1 2" key="1">
    <citation type="journal article" date="2016" name="Nat. Commun.">
        <title>Extremotolerant tardigrade genome and improved radiotolerance of human cultured cells by tardigrade-unique protein.</title>
        <authorList>
            <person name="Hashimoto T."/>
            <person name="Horikawa D.D."/>
            <person name="Saito Y."/>
            <person name="Kuwahara H."/>
            <person name="Kozuka-Hata H."/>
            <person name="Shin-I T."/>
            <person name="Minakuchi Y."/>
            <person name="Ohishi K."/>
            <person name="Motoyama A."/>
            <person name="Aizu T."/>
            <person name="Enomoto A."/>
            <person name="Kondo K."/>
            <person name="Tanaka S."/>
            <person name="Hara Y."/>
            <person name="Koshikawa S."/>
            <person name="Sagara H."/>
            <person name="Miura T."/>
            <person name="Yokobori S."/>
            <person name="Miyagawa K."/>
            <person name="Suzuki Y."/>
            <person name="Kubo T."/>
            <person name="Oyama M."/>
            <person name="Kohara Y."/>
            <person name="Fujiyama A."/>
            <person name="Arakawa K."/>
            <person name="Katayama T."/>
            <person name="Toyoda A."/>
            <person name="Kunieda T."/>
        </authorList>
    </citation>
    <scope>NUCLEOTIDE SEQUENCE [LARGE SCALE GENOMIC DNA]</scope>
    <source>
        <strain evidence="1 2">YOKOZUNA-1</strain>
    </source>
</reference>
<accession>A0A1D1VBF0</accession>
<dbReference type="STRING" id="947166.A0A1D1VBF0"/>
<evidence type="ECO:0000313" key="1">
    <source>
        <dbReference type="EMBL" id="GAU98966.1"/>
    </source>
</evidence>
<proteinExistence type="predicted"/>
<dbReference type="PANTHER" id="PTHR20872:SF1">
    <property type="entry name" value="F-BOX DOMAIN-CONTAINING PROTEIN"/>
    <property type="match status" value="1"/>
</dbReference>
<dbReference type="EMBL" id="BDGG01000005">
    <property type="protein sequence ID" value="GAU98966.1"/>
    <property type="molecule type" value="Genomic_DNA"/>
</dbReference>
<name>A0A1D1VBF0_RAMVA</name>
<dbReference type="OrthoDB" id="9974792at2759"/>
<sequence>MIILNSFLTYFEDDQMPFLRAFEFYFACELRDKEGIRVFGTGGNILGTLIKLMGSFRHLEELRLENLLLDGFDAEHLLDNIYESCGSSIMRLSIINCTKFHHFFMHCGLFLNLRYLTVSPNHLHYDLVYLVSELRYLLEFHIVQTKFTTNGRLLDHNDWRPLRNGRRFVKVFLEAAGKTKDEILWQQHAPVFAVAYYTPYSRLSLLSALEIVKNYGDSVYAYCQFGLPRFPYKRSRPMNERCDSLLLLLVRTCINLSHIVIHELISMATLLLIAHQTKGRLRTIFVRKNALLKKHAWRNGEDQVKLTADMQEVLTNASNYQSFVKEMNVLLGCPLNNWRPLTDKEFKELSFDSLNKK</sequence>
<dbReference type="PANTHER" id="PTHR20872">
    <property type="match status" value="1"/>
</dbReference>
<organism evidence="1 2">
    <name type="scientific">Ramazzottius varieornatus</name>
    <name type="common">Water bear</name>
    <name type="synonym">Tardigrade</name>
    <dbReference type="NCBI Taxonomy" id="947166"/>
    <lineage>
        <taxon>Eukaryota</taxon>
        <taxon>Metazoa</taxon>
        <taxon>Ecdysozoa</taxon>
        <taxon>Tardigrada</taxon>
        <taxon>Eutardigrada</taxon>
        <taxon>Parachela</taxon>
        <taxon>Hypsibioidea</taxon>
        <taxon>Ramazzottiidae</taxon>
        <taxon>Ramazzottius</taxon>
    </lineage>
</organism>